<protein>
    <submittedName>
        <fullName evidence="3">Putative transmembrane protein</fullName>
    </submittedName>
</protein>
<dbReference type="EMBL" id="AEYI02000536">
    <property type="protein sequence ID" value="KFG48258.1"/>
    <property type="molecule type" value="Genomic_DNA"/>
</dbReference>
<dbReference type="OrthoDB" id="328886at2759"/>
<organism evidence="3 4">
    <name type="scientific">Toxoplasma gondii p89</name>
    <dbReference type="NCBI Taxonomy" id="943119"/>
    <lineage>
        <taxon>Eukaryota</taxon>
        <taxon>Sar</taxon>
        <taxon>Alveolata</taxon>
        <taxon>Apicomplexa</taxon>
        <taxon>Conoidasida</taxon>
        <taxon>Coccidia</taxon>
        <taxon>Eucoccidiorida</taxon>
        <taxon>Eimeriorina</taxon>
        <taxon>Sarcocystidae</taxon>
        <taxon>Toxoplasma</taxon>
    </lineage>
</organism>
<accession>A0A086KV40</accession>
<dbReference type="AlphaFoldDB" id="A0A086KV40"/>
<evidence type="ECO:0000256" key="2">
    <source>
        <dbReference type="SAM" id="Phobius"/>
    </source>
</evidence>
<keyword evidence="2 3" id="KW-0812">Transmembrane</keyword>
<dbReference type="PROSITE" id="PS50092">
    <property type="entry name" value="TSP1"/>
    <property type="match status" value="1"/>
</dbReference>
<feature type="transmembrane region" description="Helical" evidence="2">
    <location>
        <begin position="1038"/>
        <end position="1060"/>
    </location>
</feature>
<feature type="transmembrane region" description="Helical" evidence="2">
    <location>
        <begin position="21"/>
        <end position="44"/>
    </location>
</feature>
<feature type="region of interest" description="Disordered" evidence="1">
    <location>
        <begin position="1158"/>
        <end position="1237"/>
    </location>
</feature>
<feature type="region of interest" description="Disordered" evidence="1">
    <location>
        <begin position="273"/>
        <end position="296"/>
    </location>
</feature>
<feature type="compositionally biased region" description="Basic and acidic residues" evidence="1">
    <location>
        <begin position="1158"/>
        <end position="1174"/>
    </location>
</feature>
<reference evidence="3 4" key="1">
    <citation type="submission" date="2014-03" db="EMBL/GenBank/DDBJ databases">
        <authorList>
            <person name="Sibley D."/>
            <person name="Venepally P."/>
            <person name="Karamycheva S."/>
            <person name="Hadjithomas M."/>
            <person name="Khan A."/>
            <person name="Brunk B."/>
            <person name="Roos D."/>
            <person name="Caler E."/>
            <person name="Lorenzi H."/>
        </authorList>
    </citation>
    <scope>NUCLEOTIDE SEQUENCE [LARGE SCALE GENOMIC DNA]</scope>
    <source>
        <strain evidence="4">p89</strain>
    </source>
</reference>
<dbReference type="VEuPathDB" id="ToxoDB:TGP89_247970"/>
<name>A0A086KV40_TOXGO</name>
<proteinExistence type="predicted"/>
<evidence type="ECO:0000313" key="3">
    <source>
        <dbReference type="EMBL" id="KFG48258.1"/>
    </source>
</evidence>
<keyword evidence="2" id="KW-0472">Membrane</keyword>
<keyword evidence="2" id="KW-1133">Transmembrane helix</keyword>
<gene>
    <name evidence="3" type="ORF">TGP89_247970</name>
</gene>
<evidence type="ECO:0000313" key="4">
    <source>
        <dbReference type="Proteomes" id="UP000028828"/>
    </source>
</evidence>
<dbReference type="InterPro" id="IPR000884">
    <property type="entry name" value="TSP1_rpt"/>
</dbReference>
<sequence>MKGKKPLWRCRISLHERDCGFVHPVTVLSFLVGFLLWTTTLLAADCYLTIEHGTLPLGENLSRGKVKVPLTLGKYEAALTYTGYAAFERFAFVPLTKEKFAVMYNWCPEQDRHSNAYSGTEPLFFSCRVRVEFFTYNGERAEQEYYVGGTLHSRSSFTYNPDKYPELKALGFWVHGPHEGKNSNKVVIAFWTARCKTPQEARVCTGSSPCTVNLRKSGSSGATSCLAELYGADSVTVPLGERICSGDTPWAHGPADCYQYELANLAPSGLSGGADGWQTDPSSSGHGYRLGSPTGVAQHGGRYGSVYIVRIPPGDAQEPEWETLVATDVSLEYGHGLANGLWADKGEGTATEARYAVTFYTHQWSLVDGKPVLWPQCLTQLIADDGSVLRSNGLLNRNCSSCSSPPLSRVHPKTRKWVSVCTSDKPDAAGVFINDVLAVDSTAALDGKAQHTLGTSLAVDSSAQILPASGAQGDWILFWRRAFSQEANGGKPDPLLGQIQMASLMMGRWSADGRNPLAAVKEIDAEKSVVDYSELRVSALGPQDGVLVGYGSALRWTTTLVDIFEDGNVDESTPLTIQRIIGNVLNNAAFATDWLPLPDGSVFWVTRFSRGNDSAGHETIWPNTAAPATKLQFVRVHKVTDDPTCIVKWNQKDACNSTCHRHEVLQNFVPKEGTSCSLNAGVSRTPTCREGACQRLKLSRVYEGAETAQVSSNGKQNAAHVSDSDLATFVRFEARPSAFTVELMDASDVWEVSLAFLVKPEEWGTGIRFTCVAYDRQRNAVASREGLLGRIPPANVLETLEGWAVALWSWQHIRLFGVQTLECSAHASSADRELVLAEAEFIGKVSGLCPPEGFFGRSECPSEEARLVFDVAALDCQGTWSEWSLCDANCLSSRLFTRTREAQWGGKPCEMIQRKPCGEGPFCPSSTDSETRRPLLDLRRPCLFKESSWSACFHCRQLRRRQILREASGPGVDPCPEVVEMQFCSETCRLQYDFAHTASSTYAPITTLPARLFTVVPLTTTVAPLSWHRWFTLERLRIAAWLLVAALFLCFLGLCIFCSFRKNTQGTPEPVECSPGEEIPPPIPTFTSMKRRTTVKVQSAASAVAGIVAASKESRLPVVETTGNQERLTRKSWHSVVSVYGLPRASRKATRATFYTTRERGTTHELGTERRRGSDFSSPVDGKDEERETPLRSVHVRSDSGDLSQSSHVGPVPRYDGTKREHGPVQISELTHVRESG</sequence>
<evidence type="ECO:0000256" key="1">
    <source>
        <dbReference type="SAM" id="MobiDB-lite"/>
    </source>
</evidence>
<comment type="caution">
    <text evidence="3">The sequence shown here is derived from an EMBL/GenBank/DDBJ whole genome shotgun (WGS) entry which is preliminary data.</text>
</comment>
<feature type="compositionally biased region" description="Basic and acidic residues" evidence="1">
    <location>
        <begin position="1181"/>
        <end position="1200"/>
    </location>
</feature>
<dbReference type="Proteomes" id="UP000028828">
    <property type="component" value="Unassembled WGS sequence"/>
</dbReference>